<evidence type="ECO:0000313" key="4">
    <source>
        <dbReference type="Proteomes" id="UP000002866"/>
    </source>
</evidence>
<evidence type="ECO:0000313" key="3">
    <source>
        <dbReference type="EMBL" id="CCH60072.1"/>
    </source>
</evidence>
<dbReference type="PROSITE" id="PS50181">
    <property type="entry name" value="FBOX"/>
    <property type="match status" value="1"/>
</dbReference>
<name>I2H120_HENB6</name>
<reference evidence="3 4" key="1">
    <citation type="journal article" date="2011" name="Proc. Natl. Acad. Sci. U.S.A.">
        <title>Evolutionary erosion of yeast sex chromosomes by mating-type switching accidents.</title>
        <authorList>
            <person name="Gordon J.L."/>
            <person name="Armisen D."/>
            <person name="Proux-Wera E."/>
            <person name="Oheigeartaigh S.S."/>
            <person name="Byrne K.P."/>
            <person name="Wolfe K.H."/>
        </authorList>
    </citation>
    <scope>NUCLEOTIDE SEQUENCE [LARGE SCALE GENOMIC DNA]</scope>
    <source>
        <strain evidence="4">ATCC 34711 / CBS 6284 / DSM 70876 / NBRC 10599 / NRRL Y-10934 / UCD 77-7</strain>
    </source>
</reference>
<dbReference type="PANTHER" id="PTHR45982">
    <property type="entry name" value="REGULATOR OF CHROMOSOME CONDENSATION"/>
    <property type="match status" value="1"/>
</dbReference>
<dbReference type="InterPro" id="IPR009091">
    <property type="entry name" value="RCC1/BLIP-II"/>
</dbReference>
<dbReference type="AlphaFoldDB" id="I2H120"/>
<dbReference type="GO" id="GO:0004842">
    <property type="term" value="F:ubiquitin-protein transferase activity"/>
    <property type="evidence" value="ECO:0007669"/>
    <property type="project" value="EnsemblFungi"/>
</dbReference>
<feature type="domain" description="F-box" evidence="2">
    <location>
        <begin position="9"/>
        <end position="58"/>
    </location>
</feature>
<evidence type="ECO:0000256" key="1">
    <source>
        <dbReference type="PROSITE-ProRule" id="PRU00235"/>
    </source>
</evidence>
<accession>I2H120</accession>
<dbReference type="PANTHER" id="PTHR45982:SF6">
    <property type="entry name" value="SCF-ASSOCIATED FACTOR 1"/>
    <property type="match status" value="1"/>
</dbReference>
<keyword evidence="4" id="KW-1185">Reference proteome</keyword>
<dbReference type="GO" id="GO:0031146">
    <property type="term" value="P:SCF-dependent proteasomal ubiquitin-dependent protein catabolic process"/>
    <property type="evidence" value="ECO:0007669"/>
    <property type="project" value="EnsemblFungi"/>
</dbReference>
<dbReference type="HOGENOM" id="CLU_460835_0_0_1"/>
<dbReference type="PROSITE" id="PS00626">
    <property type="entry name" value="RCC1_2"/>
    <property type="match status" value="1"/>
</dbReference>
<dbReference type="OMA" id="MGDYHYL"/>
<dbReference type="InterPro" id="IPR000408">
    <property type="entry name" value="Reg_chr_condens"/>
</dbReference>
<dbReference type="GeneID" id="14495052"/>
<protein>
    <recommendedName>
        <fullName evidence="2">F-box domain-containing protein</fullName>
    </recommendedName>
</protein>
<dbReference type="InterPro" id="IPR051553">
    <property type="entry name" value="Ran_GTPase-activating"/>
</dbReference>
<dbReference type="RefSeq" id="XP_004179591.1">
    <property type="nucleotide sequence ID" value="XM_004179543.1"/>
</dbReference>
<evidence type="ECO:0000259" key="2">
    <source>
        <dbReference type="PROSITE" id="PS50181"/>
    </source>
</evidence>
<proteinExistence type="predicted"/>
<feature type="repeat" description="RCC1" evidence="1">
    <location>
        <begin position="109"/>
        <end position="191"/>
    </location>
</feature>
<dbReference type="Gene3D" id="2.130.10.30">
    <property type="entry name" value="Regulator of chromosome condensation 1/beta-lactamase-inhibitor protein II"/>
    <property type="match status" value="2"/>
</dbReference>
<dbReference type="KEGG" id="tbl:TBLA_0C02630"/>
<dbReference type="SUPFAM" id="SSF50985">
    <property type="entry name" value="RCC1/BLIP-II"/>
    <property type="match status" value="1"/>
</dbReference>
<dbReference type="InParanoid" id="I2H120"/>
<dbReference type="GO" id="GO:0005737">
    <property type="term" value="C:cytoplasm"/>
    <property type="evidence" value="ECO:0007669"/>
    <property type="project" value="TreeGrafter"/>
</dbReference>
<gene>
    <name evidence="3" type="primary">TBLA0C02630</name>
    <name evidence="3" type="ORF">TBLA_0C02630</name>
</gene>
<dbReference type="Proteomes" id="UP000002866">
    <property type="component" value="Chromosome 3"/>
</dbReference>
<dbReference type="InterPro" id="IPR036047">
    <property type="entry name" value="F-box-like_dom_sf"/>
</dbReference>
<organism evidence="3 4">
    <name type="scientific">Henningerozyma blattae (strain ATCC 34711 / CBS 6284 / DSM 70876 / NBRC 10599 / NRRL Y-10934 / UCD 77-7)</name>
    <name type="common">Yeast</name>
    <name type="synonym">Tetrapisispora blattae</name>
    <dbReference type="NCBI Taxonomy" id="1071380"/>
    <lineage>
        <taxon>Eukaryota</taxon>
        <taxon>Fungi</taxon>
        <taxon>Dikarya</taxon>
        <taxon>Ascomycota</taxon>
        <taxon>Saccharomycotina</taxon>
        <taxon>Saccharomycetes</taxon>
        <taxon>Saccharomycetales</taxon>
        <taxon>Saccharomycetaceae</taxon>
        <taxon>Henningerozyma</taxon>
    </lineage>
</organism>
<dbReference type="GO" id="GO:0005085">
    <property type="term" value="F:guanyl-nucleotide exchange factor activity"/>
    <property type="evidence" value="ECO:0007669"/>
    <property type="project" value="TreeGrafter"/>
</dbReference>
<dbReference type="Gene3D" id="1.20.1280.50">
    <property type="match status" value="1"/>
</dbReference>
<dbReference type="OrthoDB" id="61110at2759"/>
<dbReference type="STRING" id="1071380.I2H120"/>
<dbReference type="EMBL" id="HE806318">
    <property type="protein sequence ID" value="CCH60072.1"/>
    <property type="molecule type" value="Genomic_DNA"/>
</dbReference>
<dbReference type="eggNOG" id="ENOG502QUVE">
    <property type="taxonomic scope" value="Eukaryota"/>
</dbReference>
<dbReference type="FunCoup" id="I2H120">
    <property type="interactions" value="131"/>
</dbReference>
<dbReference type="SUPFAM" id="SSF81383">
    <property type="entry name" value="F-box domain"/>
    <property type="match status" value="1"/>
</dbReference>
<feature type="repeat" description="RCC1" evidence="1">
    <location>
        <begin position="522"/>
        <end position="592"/>
    </location>
</feature>
<dbReference type="Pfam" id="PF13540">
    <property type="entry name" value="RCC1_2"/>
    <property type="match status" value="1"/>
</dbReference>
<dbReference type="InterPro" id="IPR001810">
    <property type="entry name" value="F-box_dom"/>
</dbReference>
<dbReference type="PROSITE" id="PS50012">
    <property type="entry name" value="RCC1_3"/>
    <property type="match status" value="2"/>
</dbReference>
<sequence length="593" mass="66275">MTEKTNPDTINIEDLPSDIVQSTLPFLSPNDLKNLSLTNKYFHNLLSQDESTTVWHELFHKVFGTQHTNDEPFQSKNSEEYKSVSETICINTYPDLNWHERFRKRSHDSAFYTWGCLKHSRLGYTANSNPNLLQSNINNVGISSKFGVNKPTKVPWFNNDPTADRTTSISPQNSVVQISSGGFSFQILTSSGKIYSTGSTFTGGHKGPGPLDLDHDYDPFRDFISHMESSFPRLRVPGRGLVNTTGSFNIQRISPTTTSNASIGEPHPNIYQKLEEIEKYSSQYIPNNDHIRRMFTSNCFAAFQVEDVATFFDEKNAPKFIAISSGRSHFIGLTDQNVLFSWDSPTSDFGAKIEFKDLPSRETNPILKIGCGWNFSCIYIYNIGLVVWSSRSSIQKGITESFANYKIIPNTSELSGDNKILDFACLQDNTVLYITTSGKQIYLYKDGQTITLDLDIKGRLLKITSCFSLITIFTDQHSYMLKVSNGTIDYTSLSSLDLDIQGETIISLAAGDYHTIGLSQRGNIYTWGTESQQCGCLGLGAPEYIVTQAMLGETEGRRNIKVLKPTKVELEEGYKCIGITGGGWHSGAILIKK</sequence>
<dbReference type="CDD" id="cd09917">
    <property type="entry name" value="F-box_SF"/>
    <property type="match status" value="1"/>
</dbReference>
<dbReference type="GO" id="GO:0019005">
    <property type="term" value="C:SCF ubiquitin ligase complex"/>
    <property type="evidence" value="ECO:0007669"/>
    <property type="project" value="EnsemblFungi"/>
</dbReference>